<feature type="compositionally biased region" description="Basic and acidic residues" evidence="2">
    <location>
        <begin position="521"/>
        <end position="538"/>
    </location>
</feature>
<evidence type="ECO:0000313" key="3">
    <source>
        <dbReference type="EMBL" id="ODM99303.1"/>
    </source>
</evidence>
<feature type="compositionally biased region" description="Polar residues" evidence="2">
    <location>
        <begin position="367"/>
        <end position="382"/>
    </location>
</feature>
<feature type="compositionally biased region" description="Polar residues" evidence="2">
    <location>
        <begin position="463"/>
        <end position="477"/>
    </location>
</feature>
<feature type="compositionally biased region" description="Basic and acidic residues" evidence="2">
    <location>
        <begin position="406"/>
        <end position="418"/>
    </location>
</feature>
<evidence type="ECO:0000256" key="1">
    <source>
        <dbReference type="SAM" id="Coils"/>
    </source>
</evidence>
<keyword evidence="4" id="KW-1185">Reference proteome</keyword>
<gene>
    <name evidence="3" type="ORF">Ocin01_07374</name>
</gene>
<accession>A0A1D2N1Z1</accession>
<reference evidence="3 4" key="1">
    <citation type="journal article" date="2016" name="Genome Biol. Evol.">
        <title>Gene Family Evolution Reflects Adaptation to Soil Environmental Stressors in the Genome of the Collembolan Orchesella cincta.</title>
        <authorList>
            <person name="Faddeeva-Vakhrusheva A."/>
            <person name="Derks M.F."/>
            <person name="Anvar S.Y."/>
            <person name="Agamennone V."/>
            <person name="Suring W."/>
            <person name="Smit S."/>
            <person name="van Straalen N.M."/>
            <person name="Roelofs D."/>
        </authorList>
    </citation>
    <scope>NUCLEOTIDE SEQUENCE [LARGE SCALE GENOMIC DNA]</scope>
    <source>
        <tissue evidence="3">Mixed pool</tissue>
    </source>
</reference>
<feature type="compositionally biased region" description="Low complexity" evidence="2">
    <location>
        <begin position="115"/>
        <end position="126"/>
    </location>
</feature>
<evidence type="ECO:0000313" key="4">
    <source>
        <dbReference type="Proteomes" id="UP000094527"/>
    </source>
</evidence>
<feature type="region of interest" description="Disordered" evidence="2">
    <location>
        <begin position="343"/>
        <end position="558"/>
    </location>
</feature>
<feature type="coiled-coil region" evidence="1">
    <location>
        <begin position="290"/>
        <end position="317"/>
    </location>
</feature>
<feature type="compositionally biased region" description="Polar residues" evidence="2">
    <location>
        <begin position="131"/>
        <end position="146"/>
    </location>
</feature>
<name>A0A1D2N1Z1_ORCCI</name>
<proteinExistence type="predicted"/>
<dbReference type="OMA" id="HNGAHED"/>
<keyword evidence="1" id="KW-0175">Coiled coil</keyword>
<sequence length="586" mass="65065">MPNTKNRDVSRTGKGFHRPRSRERDQRVPTFQVLEKLHHNNNPAEIKRVEPPPTHHPVATQKRKSKSPHSTSPAPTARRHSHHEAPKDRNQTVSYSPGRKSIGSDGSSSGGSGGNSRRSSINSGRGPACSFASQFQLSSDQRSRSYSPKRKFSPGRNSGEEKLGEEDELEPSDVIVWDTARKASRSNLLCPLTDSEFRGVNIIQTKTRILKQYNVDKKSKSAPKSCRFTQSSVAIPLDEPGKTETLDDQLPPLSPKEASSTVSIHSTSKHKIDLIGKQLDEIYYVQNDILNQLEDSIASTQTENLELQNEILALKHNNKNLVYLLNDMTDELERMKHIFRSRGHQLPVHSSRTSSIPVPTRTKENENTQTSPSSSAGPQQQRSRSREKTPSVKSTSPSPGHKRRSSRESDSVKQKQEAKPSQATEGRGEAPLEISVIKDRKTRGKGAKQEHCNALDPYHSGETDSSIFRNDSENSVNALGEGMGTIIAGSERSNKKRSRDDKTNSSTKSSSRDRRKSSASNKDRERSNNNYACKDDGTSTRASVNNSKGSRKSNSRGGCFGFFNLFRSKPPYARDSDDNVVTLNDL</sequence>
<organism evidence="3 4">
    <name type="scientific">Orchesella cincta</name>
    <name type="common">Springtail</name>
    <name type="synonym">Podura cincta</name>
    <dbReference type="NCBI Taxonomy" id="48709"/>
    <lineage>
        <taxon>Eukaryota</taxon>
        <taxon>Metazoa</taxon>
        <taxon>Ecdysozoa</taxon>
        <taxon>Arthropoda</taxon>
        <taxon>Hexapoda</taxon>
        <taxon>Collembola</taxon>
        <taxon>Entomobryomorpha</taxon>
        <taxon>Entomobryoidea</taxon>
        <taxon>Orchesellidae</taxon>
        <taxon>Orchesellinae</taxon>
        <taxon>Orchesella</taxon>
    </lineage>
</organism>
<evidence type="ECO:0000256" key="2">
    <source>
        <dbReference type="SAM" id="MobiDB-lite"/>
    </source>
</evidence>
<feature type="compositionally biased region" description="Low complexity" evidence="2">
    <location>
        <begin position="98"/>
        <end position="107"/>
    </location>
</feature>
<dbReference type="EMBL" id="LJIJ01000288">
    <property type="protein sequence ID" value="ODM99303.1"/>
    <property type="molecule type" value="Genomic_DNA"/>
</dbReference>
<protein>
    <submittedName>
        <fullName evidence="3">Uncharacterized protein</fullName>
    </submittedName>
</protein>
<feature type="compositionally biased region" description="Basic and acidic residues" evidence="2">
    <location>
        <begin position="1"/>
        <end position="11"/>
    </location>
</feature>
<dbReference type="AlphaFoldDB" id="A0A1D2N1Z1"/>
<feature type="region of interest" description="Disordered" evidence="2">
    <location>
        <begin position="1"/>
        <end position="169"/>
    </location>
</feature>
<dbReference type="Proteomes" id="UP000094527">
    <property type="component" value="Unassembled WGS sequence"/>
</dbReference>
<comment type="caution">
    <text evidence="3">The sequence shown here is derived from an EMBL/GenBank/DDBJ whole genome shotgun (WGS) entry which is preliminary data.</text>
</comment>
<feature type="region of interest" description="Disordered" evidence="2">
    <location>
        <begin position="238"/>
        <end position="262"/>
    </location>
</feature>
<feature type="compositionally biased region" description="Polar residues" evidence="2">
    <location>
        <begin position="348"/>
        <end position="357"/>
    </location>
</feature>